<dbReference type="AlphaFoldDB" id="A0A0E9V8M8"/>
<dbReference type="EMBL" id="GBXM01034190">
    <property type="protein sequence ID" value="JAH74387.1"/>
    <property type="molecule type" value="Transcribed_RNA"/>
</dbReference>
<accession>A0A0E9V8M8</accession>
<name>A0A0E9V8M8_ANGAN</name>
<reference evidence="2" key="1">
    <citation type="submission" date="2014-11" db="EMBL/GenBank/DDBJ databases">
        <authorList>
            <person name="Amaro Gonzalez C."/>
        </authorList>
    </citation>
    <scope>NUCLEOTIDE SEQUENCE</scope>
</reference>
<feature type="transmembrane region" description="Helical" evidence="1">
    <location>
        <begin position="31"/>
        <end position="54"/>
    </location>
</feature>
<proteinExistence type="predicted"/>
<organism evidence="2">
    <name type="scientific">Anguilla anguilla</name>
    <name type="common">European freshwater eel</name>
    <name type="synonym">Muraena anguilla</name>
    <dbReference type="NCBI Taxonomy" id="7936"/>
    <lineage>
        <taxon>Eukaryota</taxon>
        <taxon>Metazoa</taxon>
        <taxon>Chordata</taxon>
        <taxon>Craniata</taxon>
        <taxon>Vertebrata</taxon>
        <taxon>Euteleostomi</taxon>
        <taxon>Actinopterygii</taxon>
        <taxon>Neopterygii</taxon>
        <taxon>Teleostei</taxon>
        <taxon>Anguilliformes</taxon>
        <taxon>Anguillidae</taxon>
        <taxon>Anguilla</taxon>
    </lineage>
</organism>
<sequence>MKTIFFTVNIHTFNASHVRLWSDIKLPTTEFSLLLVIFLVVMNNESCFPLAFIFMKLYEKIDLPFV</sequence>
<keyword evidence="1" id="KW-1133">Transmembrane helix</keyword>
<protein>
    <submittedName>
        <fullName evidence="2">Uncharacterized protein</fullName>
    </submittedName>
</protein>
<evidence type="ECO:0000313" key="2">
    <source>
        <dbReference type="EMBL" id="JAH74387.1"/>
    </source>
</evidence>
<reference evidence="2" key="2">
    <citation type="journal article" date="2015" name="Fish Shellfish Immunol.">
        <title>Early steps in the European eel (Anguilla anguilla)-Vibrio vulnificus interaction in the gills: Role of the RtxA13 toxin.</title>
        <authorList>
            <person name="Callol A."/>
            <person name="Pajuelo D."/>
            <person name="Ebbesson L."/>
            <person name="Teles M."/>
            <person name="MacKenzie S."/>
            <person name="Amaro C."/>
        </authorList>
    </citation>
    <scope>NUCLEOTIDE SEQUENCE</scope>
</reference>
<keyword evidence="1" id="KW-0812">Transmembrane</keyword>
<evidence type="ECO:0000256" key="1">
    <source>
        <dbReference type="SAM" id="Phobius"/>
    </source>
</evidence>
<keyword evidence="1" id="KW-0472">Membrane</keyword>